<dbReference type="GO" id="GO:0004177">
    <property type="term" value="F:aminopeptidase activity"/>
    <property type="evidence" value="ECO:0007669"/>
    <property type="project" value="UniProtKB-KW"/>
</dbReference>
<dbReference type="Pfam" id="PF26233">
    <property type="entry name" value="NicX"/>
    <property type="match status" value="1"/>
</dbReference>
<proteinExistence type="predicted"/>
<name>A0A075FVV2_9EURY</name>
<dbReference type="InterPro" id="IPR058739">
    <property type="entry name" value="NicX"/>
</dbReference>
<dbReference type="PANTHER" id="PTHR34448:SF1">
    <property type="entry name" value="BLL6088 PROTEIN"/>
    <property type="match status" value="1"/>
</dbReference>
<keyword evidence="2" id="KW-0378">Hydrolase</keyword>
<protein>
    <submittedName>
        <fullName evidence="2">Leucyl aminopeptidase (Aminopeptidase T)</fullName>
    </submittedName>
</protein>
<sequence>MVLNNGTLITGRGAMAEESDVSIGDDTEREEAMLTAARSVVRTCMQVRPHEHVLVVTDPTTSEVGRSLYEAASEVTDRILMMMMPRRHRQGNEPPASVGDLMRRQNVVMLATRHSLTHTGARLRASREGARIASMPGINEEMLAVGGMTADYNALQKEISGLNPMLRRRRDVRVTTPAGTDVTFRTGARWVLEDNGICNRPGQVTNLPAGKVFVLPKEQTMSGKIVIDGSWEGNLLDESLTLLVEDGMVVSTSGGELAESIQEVLDEAKVGLRPSRAGLVNTVAEFGFGMNSRARMTGNRLEDQVVRGSAYFGFGDNSALGGSARVSIHMRGVMLKPTIELNDVDLVLEGKVTARKR</sequence>
<dbReference type="SUPFAM" id="SSF144052">
    <property type="entry name" value="Thermophilic metalloprotease-like"/>
    <property type="match status" value="1"/>
</dbReference>
<organism evidence="2">
    <name type="scientific">uncultured marine group II/III euryarchaeote AD1000_66_B03</name>
    <dbReference type="NCBI Taxonomy" id="1457797"/>
    <lineage>
        <taxon>Archaea</taxon>
        <taxon>Methanobacteriati</taxon>
        <taxon>Methanobacteriota</taxon>
        <taxon>environmental samples</taxon>
    </lineage>
</organism>
<accession>A0A075FVV2</accession>
<keyword evidence="1" id="KW-0479">Metal-binding</keyword>
<keyword evidence="2" id="KW-0031">Aminopeptidase</keyword>
<dbReference type="GO" id="GO:0046872">
    <property type="term" value="F:metal ion binding"/>
    <property type="evidence" value="ECO:0007669"/>
    <property type="project" value="UniProtKB-KW"/>
</dbReference>
<dbReference type="PANTHER" id="PTHR34448">
    <property type="entry name" value="AMINOPEPTIDASE"/>
    <property type="match status" value="1"/>
</dbReference>
<evidence type="ECO:0000256" key="1">
    <source>
        <dbReference type="ARBA" id="ARBA00022723"/>
    </source>
</evidence>
<dbReference type="InterPro" id="IPR052170">
    <property type="entry name" value="M29_Exopeptidase"/>
</dbReference>
<keyword evidence="2" id="KW-0645">Protease</keyword>
<dbReference type="AlphaFoldDB" id="A0A075FVV2"/>
<reference evidence="2" key="1">
    <citation type="journal article" date="2014" name="Genome Biol. Evol.">
        <title>Pangenome evidence for extensive interdomain horizontal transfer affecting lineage core and shell genes in uncultured planktonic thaumarchaeota and euryarchaeota.</title>
        <authorList>
            <person name="Deschamps P."/>
            <person name="Zivanovic Y."/>
            <person name="Moreira D."/>
            <person name="Rodriguez-Valera F."/>
            <person name="Lopez-Garcia P."/>
        </authorList>
    </citation>
    <scope>NUCLEOTIDE SEQUENCE</scope>
</reference>
<dbReference type="EMBL" id="KF900452">
    <property type="protein sequence ID" value="AIE95438.1"/>
    <property type="molecule type" value="Genomic_DNA"/>
</dbReference>
<evidence type="ECO:0000313" key="2">
    <source>
        <dbReference type="EMBL" id="AIE95438.1"/>
    </source>
</evidence>